<dbReference type="RefSeq" id="WP_073792559.1">
    <property type="nucleotide sequence ID" value="NZ_LFBV01000007.1"/>
</dbReference>
<dbReference type="STRING" id="1048205.AB852_25240"/>
<evidence type="ECO:0000313" key="3">
    <source>
        <dbReference type="Proteomes" id="UP000186455"/>
    </source>
</evidence>
<dbReference type="InterPro" id="IPR051554">
    <property type="entry name" value="Acetyltransferase_Eis"/>
</dbReference>
<reference evidence="2 3" key="1">
    <citation type="submission" date="2015-06" db="EMBL/GenBank/DDBJ databases">
        <title>Cloning and characterization of the uncialamcin biosynthetic gene cluster.</title>
        <authorList>
            <person name="Yan X."/>
            <person name="Huang T."/>
            <person name="Ge H."/>
            <person name="Shen B."/>
        </authorList>
    </citation>
    <scope>NUCLEOTIDE SEQUENCE [LARGE SCALE GENOMIC DNA]</scope>
    <source>
        <strain evidence="2 3">DCA2648</strain>
    </source>
</reference>
<name>A0A1Q4V344_9ACTN</name>
<feature type="domain" description="N-acetyltransferase" evidence="1">
    <location>
        <begin position="1"/>
        <end position="143"/>
    </location>
</feature>
<dbReference type="PANTHER" id="PTHR37817:SF1">
    <property type="entry name" value="N-ACETYLTRANSFERASE EIS"/>
    <property type="match status" value="1"/>
</dbReference>
<dbReference type="Gene3D" id="3.40.630.30">
    <property type="match status" value="1"/>
</dbReference>
<keyword evidence="3" id="KW-1185">Reference proteome</keyword>
<dbReference type="CDD" id="cd04301">
    <property type="entry name" value="NAT_SF"/>
    <property type="match status" value="1"/>
</dbReference>
<dbReference type="InterPro" id="IPR016181">
    <property type="entry name" value="Acyl_CoA_acyltransferase"/>
</dbReference>
<dbReference type="GO" id="GO:0034069">
    <property type="term" value="F:aminoglycoside N-acetyltransferase activity"/>
    <property type="evidence" value="ECO:0007669"/>
    <property type="project" value="TreeGrafter"/>
</dbReference>
<dbReference type="Proteomes" id="UP000186455">
    <property type="component" value="Unassembled WGS sequence"/>
</dbReference>
<dbReference type="AlphaFoldDB" id="A0A1Q4V344"/>
<accession>A0A1Q4V344</accession>
<evidence type="ECO:0000313" key="2">
    <source>
        <dbReference type="EMBL" id="OKH92234.1"/>
    </source>
</evidence>
<dbReference type="SUPFAM" id="SSF55729">
    <property type="entry name" value="Acyl-CoA N-acyltransferases (Nat)"/>
    <property type="match status" value="1"/>
</dbReference>
<dbReference type="PANTHER" id="PTHR37817">
    <property type="entry name" value="N-ACETYLTRANSFERASE EIS"/>
    <property type="match status" value="1"/>
</dbReference>
<dbReference type="InterPro" id="IPR000182">
    <property type="entry name" value="GNAT_dom"/>
</dbReference>
<dbReference type="EMBL" id="LFBV01000007">
    <property type="protein sequence ID" value="OKH92234.1"/>
    <property type="molecule type" value="Genomic_DNA"/>
</dbReference>
<dbReference type="GO" id="GO:0030649">
    <property type="term" value="P:aminoglycoside antibiotic catabolic process"/>
    <property type="evidence" value="ECO:0007669"/>
    <property type="project" value="TreeGrafter"/>
</dbReference>
<organism evidence="2 3">
    <name type="scientific">Streptomyces uncialis</name>
    <dbReference type="NCBI Taxonomy" id="1048205"/>
    <lineage>
        <taxon>Bacteria</taxon>
        <taxon>Bacillati</taxon>
        <taxon>Actinomycetota</taxon>
        <taxon>Actinomycetes</taxon>
        <taxon>Kitasatosporales</taxon>
        <taxon>Streptomycetaceae</taxon>
        <taxon>Streptomyces</taxon>
    </lineage>
</organism>
<evidence type="ECO:0000259" key="1">
    <source>
        <dbReference type="PROSITE" id="PS51186"/>
    </source>
</evidence>
<proteinExistence type="predicted"/>
<sequence length="321" mass="33929">MIRTARPGDDDALLTLWAECFPGVRRLPALHALDPGRYHRTFVAARADGTLDAVVVYVPRSVRDANGTPHRIGGIGSVATRPEARGRGLVRALLSAATDTMTDEGCAWSLLFTGTPGVYRGSGWTEFARPTTEGRLAAPHTVPSAPGETPTPHRVRAVTPADTPALARLQSAYNATRPLTAVRGPDDWRVRVPALYARPCWSLLAEDPADGTLTGWLVARPAAPGRTDVLETALHPGHPDALGALYTALADRVRAAGHTRVRVLLPPSPAVTEAEPRLLAPGTVTTGADTSGMARPLLAPRAAVTRTVTAPGAAHWYGDSF</sequence>
<comment type="caution">
    <text evidence="2">The sequence shown here is derived from an EMBL/GenBank/DDBJ whole genome shotgun (WGS) entry which is preliminary data.</text>
</comment>
<protein>
    <recommendedName>
        <fullName evidence="1">N-acetyltransferase domain-containing protein</fullName>
    </recommendedName>
</protein>
<dbReference type="Pfam" id="PF13527">
    <property type="entry name" value="Acetyltransf_9"/>
    <property type="match status" value="1"/>
</dbReference>
<dbReference type="PROSITE" id="PS51186">
    <property type="entry name" value="GNAT"/>
    <property type="match status" value="1"/>
</dbReference>
<gene>
    <name evidence="2" type="ORF">AB852_25240</name>
</gene>